<dbReference type="InterPro" id="IPR028260">
    <property type="entry name" value="FAM177"/>
</dbReference>
<dbReference type="AlphaFoldDB" id="H3GJ29"/>
<feature type="compositionally biased region" description="Acidic residues" evidence="1">
    <location>
        <begin position="24"/>
        <end position="37"/>
    </location>
</feature>
<dbReference type="EnsemblProtists" id="Phyra76121">
    <property type="protein sequence ID" value="Phyra76121"/>
    <property type="gene ID" value="Phyra76121"/>
</dbReference>
<dbReference type="VEuPathDB" id="FungiDB:KRP22_5317"/>
<dbReference type="Proteomes" id="UP000005238">
    <property type="component" value="Unassembled WGS sequence"/>
</dbReference>
<dbReference type="InParanoid" id="H3GJ29"/>
<feature type="region of interest" description="Disordered" evidence="1">
    <location>
        <begin position="1"/>
        <end position="43"/>
    </location>
</feature>
<dbReference type="Pfam" id="PF14774">
    <property type="entry name" value="FAM177"/>
    <property type="match status" value="1"/>
</dbReference>
<dbReference type="EMBL" id="DS566013">
    <property type="status" value="NOT_ANNOTATED_CDS"/>
    <property type="molecule type" value="Genomic_DNA"/>
</dbReference>
<protein>
    <submittedName>
        <fullName evidence="2">Uncharacterized protein</fullName>
    </submittedName>
</protein>
<evidence type="ECO:0000256" key="1">
    <source>
        <dbReference type="SAM" id="MobiDB-lite"/>
    </source>
</evidence>
<dbReference type="PANTHER" id="PTHR31206">
    <property type="entry name" value="LP10445P"/>
    <property type="match status" value="1"/>
</dbReference>
<dbReference type="OrthoDB" id="45963at2759"/>
<dbReference type="PANTHER" id="PTHR31206:SF1">
    <property type="entry name" value="LP10445P"/>
    <property type="match status" value="1"/>
</dbReference>
<feature type="region of interest" description="Disordered" evidence="1">
    <location>
        <begin position="127"/>
        <end position="149"/>
    </location>
</feature>
<dbReference type="HOGENOM" id="CLU_139457_0_0_1"/>
<feature type="compositionally biased region" description="Basic and acidic residues" evidence="1">
    <location>
        <begin position="1"/>
        <end position="23"/>
    </location>
</feature>
<keyword evidence="3" id="KW-1185">Reference proteome</keyword>
<organism evidence="2 3">
    <name type="scientific">Phytophthora ramorum</name>
    <name type="common">Sudden oak death agent</name>
    <dbReference type="NCBI Taxonomy" id="164328"/>
    <lineage>
        <taxon>Eukaryota</taxon>
        <taxon>Sar</taxon>
        <taxon>Stramenopiles</taxon>
        <taxon>Oomycota</taxon>
        <taxon>Peronosporomycetes</taxon>
        <taxon>Peronosporales</taxon>
        <taxon>Peronosporaceae</taxon>
        <taxon>Phytophthora</taxon>
    </lineage>
</organism>
<dbReference type="VEuPathDB" id="FungiDB:KRP23_5937"/>
<sequence>MTAHERVQGKDEPRFKLEKKEPIDETEDDNLSSDSADDASQPPLLYSEVPRIAWDWICWSGAKTFDGMDFAGEVLANFLGLTQSKYQWILDAHEREEEEELQRRLEKQQRRQLRLEQLLEEEQQKLQELETGALEEDSESVKIPTSTTV</sequence>
<accession>H3GJ29</accession>
<dbReference type="GeneID" id="94226878"/>
<reference evidence="2" key="2">
    <citation type="submission" date="2015-06" db="UniProtKB">
        <authorList>
            <consortium name="EnsemblProtists"/>
        </authorList>
    </citation>
    <scope>IDENTIFICATION</scope>
    <source>
        <strain evidence="2">Pr102</strain>
    </source>
</reference>
<evidence type="ECO:0000313" key="3">
    <source>
        <dbReference type="Proteomes" id="UP000005238"/>
    </source>
</evidence>
<evidence type="ECO:0000313" key="2">
    <source>
        <dbReference type="EnsemblProtists" id="Phyra76121"/>
    </source>
</evidence>
<reference evidence="3" key="1">
    <citation type="journal article" date="2006" name="Science">
        <title>Phytophthora genome sequences uncover evolutionary origins and mechanisms of pathogenesis.</title>
        <authorList>
            <person name="Tyler B.M."/>
            <person name="Tripathy S."/>
            <person name="Zhang X."/>
            <person name="Dehal P."/>
            <person name="Jiang R.H."/>
            <person name="Aerts A."/>
            <person name="Arredondo F.D."/>
            <person name="Baxter L."/>
            <person name="Bensasson D."/>
            <person name="Beynon J.L."/>
            <person name="Chapman J."/>
            <person name="Damasceno C.M."/>
            <person name="Dorrance A.E."/>
            <person name="Dou D."/>
            <person name="Dickerman A.W."/>
            <person name="Dubchak I.L."/>
            <person name="Garbelotto M."/>
            <person name="Gijzen M."/>
            <person name="Gordon S.G."/>
            <person name="Govers F."/>
            <person name="Grunwald N.J."/>
            <person name="Huang W."/>
            <person name="Ivors K.L."/>
            <person name="Jones R.W."/>
            <person name="Kamoun S."/>
            <person name="Krampis K."/>
            <person name="Lamour K.H."/>
            <person name="Lee M.K."/>
            <person name="McDonald W.H."/>
            <person name="Medina M."/>
            <person name="Meijer H.J."/>
            <person name="Nordberg E.K."/>
            <person name="Maclean D.J."/>
            <person name="Ospina-Giraldo M.D."/>
            <person name="Morris P.F."/>
            <person name="Phuntumart V."/>
            <person name="Putnam N.H."/>
            <person name="Rash S."/>
            <person name="Rose J.K."/>
            <person name="Sakihama Y."/>
            <person name="Salamov A.A."/>
            <person name="Savidor A."/>
            <person name="Scheuring C.F."/>
            <person name="Smith B.M."/>
            <person name="Sobral B.W."/>
            <person name="Terry A."/>
            <person name="Torto-Alalibo T.A."/>
            <person name="Win J."/>
            <person name="Xu Z."/>
            <person name="Zhang H."/>
            <person name="Grigoriev I.V."/>
            <person name="Rokhsar D.S."/>
            <person name="Boore J.L."/>
        </authorList>
    </citation>
    <scope>NUCLEOTIDE SEQUENCE [LARGE SCALE GENOMIC DNA]</scope>
    <source>
        <strain evidence="3">Pr102</strain>
    </source>
</reference>
<dbReference type="RefSeq" id="XP_067745456.1">
    <property type="nucleotide sequence ID" value="XM_067891064.1"/>
</dbReference>
<name>H3GJ29_PHYRM</name>
<proteinExistence type="predicted"/>
<dbReference type="eggNOG" id="ENOG502SDXF">
    <property type="taxonomic scope" value="Eukaryota"/>
</dbReference>